<comment type="caution">
    <text evidence="1">The sequence shown here is derived from an EMBL/GenBank/DDBJ whole genome shotgun (WGS) entry which is preliminary data.</text>
</comment>
<gene>
    <name evidence="1" type="ORF">BJ982_004460</name>
</gene>
<accession>A0A7W7DAA8</accession>
<dbReference type="EMBL" id="JACHND010000001">
    <property type="protein sequence ID" value="MBB4702916.1"/>
    <property type="molecule type" value="Genomic_DNA"/>
</dbReference>
<dbReference type="RefSeq" id="WP_184883006.1">
    <property type="nucleotide sequence ID" value="NZ_BOOV01000005.1"/>
</dbReference>
<sequence>MKNEAFAILIDGGIITEDVLFKALWDGSTIGLHGPWEGSDYSGDDLNESNQRSLARDYPDLLRGYSRSFGHCEYGLEIDPREFGKWANREAAVDLAKLLSGLKNDWPVYDEQDNSALIQERAEEAWGNYLRMDLTREVGDQLGAGVCLDDLEEKFWELLSDHEIWPEAEGHRDVIFPGIRDEPFIRDLAKAAIEDGGLDPWTIRELTDTGYAIVGEWMAQDFRVPDNQLALF</sequence>
<dbReference type="AlphaFoldDB" id="A0A7W7DAA8"/>
<protein>
    <submittedName>
        <fullName evidence="1">Uncharacterized protein</fullName>
    </submittedName>
</protein>
<keyword evidence="2" id="KW-1185">Reference proteome</keyword>
<organism evidence="1 2">
    <name type="scientific">Sphaerisporangium siamense</name>
    <dbReference type="NCBI Taxonomy" id="795645"/>
    <lineage>
        <taxon>Bacteria</taxon>
        <taxon>Bacillati</taxon>
        <taxon>Actinomycetota</taxon>
        <taxon>Actinomycetes</taxon>
        <taxon>Streptosporangiales</taxon>
        <taxon>Streptosporangiaceae</taxon>
        <taxon>Sphaerisporangium</taxon>
    </lineage>
</organism>
<evidence type="ECO:0000313" key="1">
    <source>
        <dbReference type="EMBL" id="MBB4702916.1"/>
    </source>
</evidence>
<evidence type="ECO:0000313" key="2">
    <source>
        <dbReference type="Proteomes" id="UP000542210"/>
    </source>
</evidence>
<reference evidence="1 2" key="1">
    <citation type="submission" date="2020-08" db="EMBL/GenBank/DDBJ databases">
        <title>Sequencing the genomes of 1000 actinobacteria strains.</title>
        <authorList>
            <person name="Klenk H.-P."/>
        </authorList>
    </citation>
    <scope>NUCLEOTIDE SEQUENCE [LARGE SCALE GENOMIC DNA]</scope>
    <source>
        <strain evidence="1 2">DSM 45784</strain>
    </source>
</reference>
<name>A0A7W7DAA8_9ACTN</name>
<dbReference type="Proteomes" id="UP000542210">
    <property type="component" value="Unassembled WGS sequence"/>
</dbReference>
<proteinExistence type="predicted"/>